<dbReference type="InterPro" id="IPR055377">
    <property type="entry name" value="GH3_M"/>
</dbReference>
<evidence type="ECO:0000313" key="3">
    <source>
        <dbReference type="EMBL" id="QDU22610.1"/>
    </source>
</evidence>
<gene>
    <name evidence="3" type="ORF">ETAA1_45930</name>
</gene>
<keyword evidence="4" id="KW-1185">Reference proteome</keyword>
<organism evidence="3 4">
    <name type="scientific">Urbifossiella limnaea</name>
    <dbReference type="NCBI Taxonomy" id="2528023"/>
    <lineage>
        <taxon>Bacteria</taxon>
        <taxon>Pseudomonadati</taxon>
        <taxon>Planctomycetota</taxon>
        <taxon>Planctomycetia</taxon>
        <taxon>Gemmatales</taxon>
        <taxon>Gemmataceae</taxon>
        <taxon>Urbifossiella</taxon>
    </lineage>
</organism>
<feature type="domain" description="GH3 middle" evidence="1">
    <location>
        <begin position="312"/>
        <end position="378"/>
    </location>
</feature>
<dbReference type="Gene3D" id="3.40.50.12780">
    <property type="entry name" value="N-terminal domain of ligase-like"/>
    <property type="match status" value="1"/>
</dbReference>
<protein>
    <submittedName>
        <fullName evidence="3">GH3 auxin-responsive promoter</fullName>
    </submittedName>
</protein>
<evidence type="ECO:0000259" key="2">
    <source>
        <dbReference type="Pfam" id="PF23572"/>
    </source>
</evidence>
<dbReference type="GO" id="GO:0016881">
    <property type="term" value="F:acid-amino acid ligase activity"/>
    <property type="evidence" value="ECO:0007669"/>
    <property type="project" value="TreeGrafter"/>
</dbReference>
<evidence type="ECO:0000259" key="1">
    <source>
        <dbReference type="Pfam" id="PF23571"/>
    </source>
</evidence>
<dbReference type="InterPro" id="IPR042099">
    <property type="entry name" value="ANL_N_sf"/>
</dbReference>
<proteinExistence type="predicted"/>
<accession>A0A517XYK2</accession>
<name>A0A517XYK2_9BACT</name>
<dbReference type="InterPro" id="IPR055378">
    <property type="entry name" value="GH3_C"/>
</dbReference>
<reference evidence="3 4" key="1">
    <citation type="submission" date="2019-02" db="EMBL/GenBank/DDBJ databases">
        <title>Deep-cultivation of Planctomycetes and their phenomic and genomic characterization uncovers novel biology.</title>
        <authorList>
            <person name="Wiegand S."/>
            <person name="Jogler M."/>
            <person name="Boedeker C."/>
            <person name="Pinto D."/>
            <person name="Vollmers J."/>
            <person name="Rivas-Marin E."/>
            <person name="Kohn T."/>
            <person name="Peeters S.H."/>
            <person name="Heuer A."/>
            <person name="Rast P."/>
            <person name="Oberbeckmann S."/>
            <person name="Bunk B."/>
            <person name="Jeske O."/>
            <person name="Meyerdierks A."/>
            <person name="Storesund J.E."/>
            <person name="Kallscheuer N."/>
            <person name="Luecker S."/>
            <person name="Lage O.M."/>
            <person name="Pohl T."/>
            <person name="Merkel B.J."/>
            <person name="Hornburger P."/>
            <person name="Mueller R.-W."/>
            <person name="Bruemmer F."/>
            <person name="Labrenz M."/>
            <person name="Spormann A.M."/>
            <person name="Op den Camp H."/>
            <person name="Overmann J."/>
            <person name="Amann R."/>
            <person name="Jetten M.S.M."/>
            <person name="Mascher T."/>
            <person name="Medema M.H."/>
            <person name="Devos D.P."/>
            <person name="Kaster A.-K."/>
            <person name="Ovreas L."/>
            <person name="Rohde M."/>
            <person name="Galperin M.Y."/>
            <person name="Jogler C."/>
        </authorList>
    </citation>
    <scope>NUCLEOTIDE SEQUENCE [LARGE SCALE GENOMIC DNA]</scope>
    <source>
        <strain evidence="3 4">ETA_A1</strain>
    </source>
</reference>
<dbReference type="GO" id="GO:0005737">
    <property type="term" value="C:cytoplasm"/>
    <property type="evidence" value="ECO:0007669"/>
    <property type="project" value="TreeGrafter"/>
</dbReference>
<dbReference type="Pfam" id="PF23571">
    <property type="entry name" value="GH3_M"/>
    <property type="match status" value="1"/>
</dbReference>
<dbReference type="InterPro" id="IPR004993">
    <property type="entry name" value="GH3"/>
</dbReference>
<dbReference type="SUPFAM" id="SSF56801">
    <property type="entry name" value="Acetyl-CoA synthetase-like"/>
    <property type="match status" value="1"/>
</dbReference>
<dbReference type="Pfam" id="PF23572">
    <property type="entry name" value="GH3_C"/>
    <property type="match status" value="1"/>
</dbReference>
<dbReference type="EMBL" id="CP036273">
    <property type="protein sequence ID" value="QDU22610.1"/>
    <property type="molecule type" value="Genomic_DNA"/>
</dbReference>
<dbReference type="PANTHER" id="PTHR31901">
    <property type="entry name" value="GH3 DOMAIN-CONTAINING PROTEIN"/>
    <property type="match status" value="1"/>
</dbReference>
<evidence type="ECO:0000313" key="4">
    <source>
        <dbReference type="Proteomes" id="UP000319576"/>
    </source>
</evidence>
<feature type="domain" description="GH3 C-terminal" evidence="2">
    <location>
        <begin position="393"/>
        <end position="504"/>
    </location>
</feature>
<dbReference type="Pfam" id="PF03321">
    <property type="entry name" value="GH3"/>
    <property type="match status" value="1"/>
</dbReference>
<dbReference type="Proteomes" id="UP000319576">
    <property type="component" value="Chromosome"/>
</dbReference>
<sequence>MPRTSFLAPLADSRLVRRAADAGFVRYAHARAAYLDRVDAGRLQRATLMSLVRRARDTRFGRDHDFGRITSVADFQARVPVRGYEFFWDTYWKPTFPRLDDVTWPGRLPYYALSSGTTSGATKYVPVSREMLASNRKAARTTAALFRHSRPEARTLTGKIFFLGGTTDLRPLSDGSRAGDLSGIAFREVTDVVRPYVFPPPPLAALTDWDEKLTRAAALSVRERITTVSGVPAWLLTLFDRVKEATGASTVAEAWPALRLVVHGGTSFDPYRALFRREIGDDRVSFCEVYACSEGFVAAEDPRHGLLRVVPDHDVFFEFVPVDQLAQPYPERHTLATVEPGVPYAVVLTTCAGLWAYLLGDTVAFESRNPPLLRFTGRTKFFLSAFGEHLIQEEVERAVAAAARAAAADVPEYHVGPEFPPDPRTPGRHLYLVEFAGAAADAARFAADIDAELSRLNEDYAAHRAGDLTMRVPRVAAVRRGGFAAWMKSRGAFGGQHKVPRMDNTGARTAELAEWFAREGWLL</sequence>
<dbReference type="AlphaFoldDB" id="A0A517XYK2"/>
<dbReference type="KEGG" id="uli:ETAA1_45930"/>
<dbReference type="RefSeq" id="WP_145242486.1">
    <property type="nucleotide sequence ID" value="NZ_CP036273.1"/>
</dbReference>
<dbReference type="OrthoDB" id="5678283at2"/>
<dbReference type="PANTHER" id="PTHR31901:SF9">
    <property type="entry name" value="GH3 DOMAIN-CONTAINING PROTEIN"/>
    <property type="match status" value="1"/>
</dbReference>